<dbReference type="EMBL" id="LXQE01000029">
    <property type="protein sequence ID" value="RCJ41604.1"/>
    <property type="molecule type" value="Genomic_DNA"/>
</dbReference>
<dbReference type="AlphaFoldDB" id="A0A367S0X0"/>
<reference evidence="1 2" key="1">
    <citation type="submission" date="2016-04" db="EMBL/GenBank/DDBJ databases">
        <authorList>
            <person name="Evans L.H."/>
            <person name="Alamgir A."/>
            <person name="Owens N."/>
            <person name="Weber N.D."/>
            <person name="Virtaneva K."/>
            <person name="Barbian K."/>
            <person name="Babar A."/>
            <person name="Rosenke K."/>
        </authorList>
    </citation>
    <scope>NUCLEOTIDE SEQUENCE [LARGE SCALE GENOMIC DNA]</scope>
    <source>
        <strain evidence="1">NIES-2108</strain>
    </source>
</reference>
<organism evidence="1 2">
    <name type="scientific">Nostoc punctiforme NIES-2108</name>
    <dbReference type="NCBI Taxonomy" id="1356359"/>
    <lineage>
        <taxon>Bacteria</taxon>
        <taxon>Bacillati</taxon>
        <taxon>Cyanobacteriota</taxon>
        <taxon>Cyanophyceae</taxon>
        <taxon>Nostocales</taxon>
        <taxon>Nostocaceae</taxon>
        <taxon>Nostoc</taxon>
    </lineage>
</organism>
<gene>
    <name evidence="1" type="ORF">A6769_01455</name>
</gene>
<evidence type="ECO:0000313" key="2">
    <source>
        <dbReference type="Proteomes" id="UP000252085"/>
    </source>
</evidence>
<name>A0A367S0X0_NOSPU</name>
<comment type="caution">
    <text evidence="1">The sequence shown here is derived from an EMBL/GenBank/DDBJ whole genome shotgun (WGS) entry which is preliminary data.</text>
</comment>
<protein>
    <submittedName>
        <fullName evidence="1">Uncharacterized protein</fullName>
    </submittedName>
</protein>
<proteinExistence type="predicted"/>
<dbReference type="Proteomes" id="UP000252085">
    <property type="component" value="Unassembled WGS sequence"/>
</dbReference>
<accession>A0A367S0X0</accession>
<evidence type="ECO:0000313" key="1">
    <source>
        <dbReference type="EMBL" id="RCJ41604.1"/>
    </source>
</evidence>
<sequence>MIELHKLCLIVGKLVPSYSDKRVFLIYNPVQLAFMEPNPDKVIYYASQSRFLFDMFNDKVYVKLLDKQFTINT</sequence>